<dbReference type="Proteomes" id="UP000287519">
    <property type="component" value="Unassembled WGS sequence"/>
</dbReference>
<comment type="caution">
    <text evidence="1">The sequence shown here is derived from an EMBL/GenBank/DDBJ whole genome shotgun (WGS) entry which is preliminary data.</text>
</comment>
<sequence>MDVTWKLHVPTADDPAALQAVEAGPLTLDLHDVDLGYEKRAPFTATLNELLPSSPSEHVG</sequence>
<protein>
    <submittedName>
        <fullName evidence="1">Uncharacterized protein</fullName>
    </submittedName>
</protein>
<reference evidence="1 2" key="1">
    <citation type="submission" date="2018-11" db="EMBL/GenBank/DDBJ databases">
        <title>Microbial catabolism of amino acid.</title>
        <authorList>
            <person name="Hibi M."/>
            <person name="Ogawa J."/>
        </authorList>
    </citation>
    <scope>NUCLEOTIDE SEQUENCE [LARGE SCALE GENOMIC DNA]</scope>
    <source>
        <strain evidence="1 2">C31-06</strain>
    </source>
</reference>
<name>A0A402CN01_RHOWR</name>
<organism evidence="1 2">
    <name type="scientific">Rhodococcus wratislaviensis</name>
    <name type="common">Tsukamurella wratislaviensis</name>
    <dbReference type="NCBI Taxonomy" id="44752"/>
    <lineage>
        <taxon>Bacteria</taxon>
        <taxon>Bacillati</taxon>
        <taxon>Actinomycetota</taxon>
        <taxon>Actinomycetes</taxon>
        <taxon>Mycobacteriales</taxon>
        <taxon>Nocardiaceae</taxon>
        <taxon>Rhodococcus</taxon>
    </lineage>
</organism>
<gene>
    <name evidence="1" type="ORF">Rhow_001109</name>
</gene>
<accession>A0A402CN01</accession>
<evidence type="ECO:0000313" key="2">
    <source>
        <dbReference type="Proteomes" id="UP000287519"/>
    </source>
</evidence>
<evidence type="ECO:0000313" key="1">
    <source>
        <dbReference type="EMBL" id="GCE45082.1"/>
    </source>
</evidence>
<keyword evidence="2" id="KW-1185">Reference proteome</keyword>
<dbReference type="AlphaFoldDB" id="A0A402CN01"/>
<proteinExistence type="predicted"/>
<dbReference type="EMBL" id="BHYM01000155">
    <property type="protein sequence ID" value="GCE45082.1"/>
    <property type="molecule type" value="Genomic_DNA"/>
</dbReference>